<sequence length="404" mass="45351" precursor="true">MTFFTVKNRSNILSKFEYRNVARRMVLKTTLLPLCFLFSACSASAPQQNPFSPNQSITVTELARFNDIPWGADFLDSDTLLVTLKSGKLATINLETGKIHYIEGLPGVVNVGQGGLLDVAVLDTTAPDHQTKEAPPFWIYFTYSATASNSLTTALGRAKLDKDRLVEWETLFIADTHSDATVHFGSRIAFDDNKHLYISIGDRGARDSAQDRSNHAGSIIRLNLDGSVPKDNPFYNDLNARAEIWSYGHRNPQGLFFDKRTQTLWSNEHGPRGGDEINKILKGENYGWPVVSYGKEYWSFSAVGEGTQKKGMEDAKKVFIPSIAPSDLLIYHGRLFSDWNDDIISTALALRHINRLRLNENDDEAQQEQRYLRNLDERFRSITQAPDSSLIVTTDSGKVLRLTP</sequence>
<dbReference type="eggNOG" id="COG2133">
    <property type="taxonomic scope" value="Bacteria"/>
</dbReference>
<keyword evidence="1" id="KW-0732">Signal</keyword>
<feature type="chain" id="PRO_5003284576" evidence="1">
    <location>
        <begin position="46"/>
        <end position="404"/>
    </location>
</feature>
<name>F2K1D0_MARM1</name>
<reference evidence="3 4" key="1">
    <citation type="journal article" date="2012" name="Stand. Genomic Sci.">
        <title>Complete genome sequence of the melanogenic marine bacterium Marinomonas mediterranea type strain (MMB-1(T)).</title>
        <authorList>
            <person name="Lucas-Elio P."/>
            <person name="Goodwin L."/>
            <person name="Woyke T."/>
            <person name="Pitluck S."/>
            <person name="Nolan M."/>
            <person name="Kyrpides N.C."/>
            <person name="Detter J.C."/>
            <person name="Copeland A."/>
            <person name="Teshima H."/>
            <person name="Bruce D."/>
            <person name="Detter C."/>
            <person name="Tapia R."/>
            <person name="Han S."/>
            <person name="Land M.L."/>
            <person name="Ivanova N."/>
            <person name="Mikhailova N."/>
            <person name="Johnston A.W."/>
            <person name="Sanchez-Amat A."/>
        </authorList>
    </citation>
    <scope>NUCLEOTIDE SEQUENCE [LARGE SCALE GENOMIC DNA]</scope>
    <source>
        <strain evidence="4">ATCC 700492 / JCM 21426 / NBRC 103028 / MMB-1</strain>
    </source>
</reference>
<dbReference type="SUPFAM" id="SSF50952">
    <property type="entry name" value="Soluble quinoprotein glucose dehydrogenase"/>
    <property type="match status" value="1"/>
</dbReference>
<dbReference type="InterPro" id="IPR011041">
    <property type="entry name" value="Quinoprot_gluc/sorb_DH_b-prop"/>
</dbReference>
<dbReference type="PATRIC" id="fig|717774.3.peg.1862"/>
<dbReference type="Pfam" id="PF07995">
    <property type="entry name" value="GSDH"/>
    <property type="match status" value="1"/>
</dbReference>
<dbReference type="Proteomes" id="UP000001062">
    <property type="component" value="Chromosome"/>
</dbReference>
<dbReference type="STRING" id="717774.Marme_1805"/>
<dbReference type="HOGENOM" id="CLU_012253_1_0_6"/>
<dbReference type="PANTHER" id="PTHR19328">
    <property type="entry name" value="HEDGEHOG-INTERACTING PROTEIN"/>
    <property type="match status" value="1"/>
</dbReference>
<feature type="signal peptide" evidence="1">
    <location>
        <begin position="1"/>
        <end position="45"/>
    </location>
</feature>
<dbReference type="InterPro" id="IPR012938">
    <property type="entry name" value="Glc/Sorbosone_DH"/>
</dbReference>
<protein>
    <submittedName>
        <fullName evidence="3">Glucose sorbosone dehydrogenase</fullName>
    </submittedName>
</protein>
<dbReference type="Gene3D" id="2.120.10.30">
    <property type="entry name" value="TolB, C-terminal domain"/>
    <property type="match status" value="1"/>
</dbReference>
<dbReference type="KEGG" id="mme:Marme_1805"/>
<organism evidence="3 4">
    <name type="scientific">Marinomonas mediterranea (strain ATCC 700492 / JCM 21426 / NBRC 103028 / MMB-1)</name>
    <dbReference type="NCBI Taxonomy" id="717774"/>
    <lineage>
        <taxon>Bacteria</taxon>
        <taxon>Pseudomonadati</taxon>
        <taxon>Pseudomonadota</taxon>
        <taxon>Gammaproteobacteria</taxon>
        <taxon>Oceanospirillales</taxon>
        <taxon>Oceanospirillaceae</taxon>
        <taxon>Marinomonas</taxon>
    </lineage>
</organism>
<evidence type="ECO:0000259" key="2">
    <source>
        <dbReference type="Pfam" id="PF07995"/>
    </source>
</evidence>
<gene>
    <name evidence="3" type="ordered locus">Marme_1805</name>
</gene>
<accession>F2K1D0</accession>
<dbReference type="EMBL" id="CP002583">
    <property type="protein sequence ID" value="ADZ91061.1"/>
    <property type="molecule type" value="Genomic_DNA"/>
</dbReference>
<proteinExistence type="predicted"/>
<evidence type="ECO:0000256" key="1">
    <source>
        <dbReference type="SAM" id="SignalP"/>
    </source>
</evidence>
<dbReference type="InterPro" id="IPR011042">
    <property type="entry name" value="6-blade_b-propeller_TolB-like"/>
</dbReference>
<keyword evidence="4" id="KW-1185">Reference proteome</keyword>
<evidence type="ECO:0000313" key="4">
    <source>
        <dbReference type="Proteomes" id="UP000001062"/>
    </source>
</evidence>
<dbReference type="AlphaFoldDB" id="F2K1D0"/>
<feature type="domain" description="Glucose/Sorbosone dehydrogenase" evidence="2">
    <location>
        <begin position="67"/>
        <end position="400"/>
    </location>
</feature>
<dbReference type="RefSeq" id="WP_013660966.1">
    <property type="nucleotide sequence ID" value="NC_015276.1"/>
</dbReference>
<evidence type="ECO:0000313" key="3">
    <source>
        <dbReference type="EMBL" id="ADZ91061.1"/>
    </source>
</evidence>
<dbReference type="PANTHER" id="PTHR19328:SF75">
    <property type="entry name" value="ALDOSE SUGAR DEHYDROGENASE YLII"/>
    <property type="match status" value="1"/>
</dbReference>